<comment type="caution">
    <text evidence="11">The sequence shown here is derived from an EMBL/GenBank/DDBJ whole genome shotgun (WGS) entry which is preliminary data.</text>
</comment>
<keyword evidence="12" id="KW-1185">Reference proteome</keyword>
<evidence type="ECO:0000256" key="7">
    <source>
        <dbReference type="ARBA" id="ARBA00023180"/>
    </source>
</evidence>
<dbReference type="AlphaFoldDB" id="A0A370TUS5"/>
<dbReference type="GO" id="GO:0005975">
    <property type="term" value="P:carbohydrate metabolic process"/>
    <property type="evidence" value="ECO:0007669"/>
    <property type="project" value="UniProtKB-ARBA"/>
</dbReference>
<sequence length="870" mass="99016">MPRSKIASPTKSARVSGLVQRSIQSLLLIVVVGVIYRYCWTGVFPSTPHSKLLATVTNLLISSDDVSDPLKCGALLNKGEWRDPGLRWFSKNRFQNWQPPGCIVHEYTAEDIQECLQNQRLVFAGDSTTRQIFWAVAKKLDKGRAEREISDMFTRDQMDVDLEFSSAGVTVQYIWDPYLNSTRLGEELNHFKAHPSSTEVAGVDPGQSAASILLGPPGLWYARHGQENFLKDFRDSVEAVIPYMDHTQGEKTTSPAPVRRQSPNLLLFTPVQEPWYQNLSPSREATITPEKIDQMNDYLQQVSAHSKADVIWSYSLMTWAGRGTYEESGLHVIDSVALRKADILLNSRCNADAALRGSQLKGTCCMNYARTTLPQGLILVAGMLVLPVLAFLRRTRGARFNRLLPAAEVLDAMTIVTLILCFCFYADRTQIFEKAHKQFNNQGFVTTCVVVTIGGLLTARKNKTQSIEHRGTTLIDDRSLNRQQTYELKGWLQALILIHNFMDASQELRIYEIFRLLISSYLFLTGFGHATYFLETDDFSLKRVAGVLIRWNFLSCILPFIMRTDYVFYSYIPLVSFWFLITYFTVKFKWEYNSNLYFLIAKIIVSALLTTAFTLIPGVLELVGSLLKYTCGMSWDVGEWRARTYLDMYIVFVGMLIAAFVDRTRQLKSGRTTATTFIDMGLQLITAYAPLWKIATISLSLILPPILWIVTGLSHERRDYNWWHPYLSVIPILSFIILRNAHHTLREYHLSAFAWLGRRSLETYVLQHHIWLAGNGQGLLRLGLWNRWIEAALVTLIFLWISAKASNVTHALTAWILKEPTEGMPLGRPRSPTGLGMRANKSRLWNTLRWRLGFVALGLWMSAHLRGMIG</sequence>
<feature type="transmembrane region" description="Helical" evidence="8">
    <location>
        <begin position="566"/>
        <end position="584"/>
    </location>
</feature>
<feature type="transmembrane region" description="Helical" evidence="8">
    <location>
        <begin position="596"/>
        <end position="620"/>
    </location>
</feature>
<dbReference type="InterPro" id="IPR012419">
    <property type="entry name" value="Cas1_AcylTrans_dom"/>
</dbReference>
<evidence type="ECO:0000256" key="1">
    <source>
        <dbReference type="ARBA" id="ARBA00004141"/>
    </source>
</evidence>
<feature type="transmembrane region" description="Helical" evidence="8">
    <location>
        <begin position="848"/>
        <end position="869"/>
    </location>
</feature>
<keyword evidence="4 8" id="KW-0812">Transmembrane</keyword>
<dbReference type="GO" id="GO:0005794">
    <property type="term" value="C:Golgi apparatus"/>
    <property type="evidence" value="ECO:0007669"/>
    <property type="project" value="UniProtKB-ARBA"/>
</dbReference>
<dbReference type="GeneID" id="43596481"/>
<dbReference type="Pfam" id="PF24536">
    <property type="entry name" value="NXPE4_C"/>
    <property type="match status" value="1"/>
</dbReference>
<organism evidence="11 12">
    <name type="scientific">Venustampulla echinocandica</name>
    <dbReference type="NCBI Taxonomy" id="2656787"/>
    <lineage>
        <taxon>Eukaryota</taxon>
        <taxon>Fungi</taxon>
        <taxon>Dikarya</taxon>
        <taxon>Ascomycota</taxon>
        <taxon>Pezizomycotina</taxon>
        <taxon>Leotiomycetes</taxon>
        <taxon>Helotiales</taxon>
        <taxon>Pleuroascaceae</taxon>
        <taxon>Venustampulla</taxon>
    </lineage>
</organism>
<feature type="transmembrane region" description="Helical" evidence="8">
    <location>
        <begin position="640"/>
        <end position="661"/>
    </location>
</feature>
<name>A0A370TUS5_9HELO</name>
<evidence type="ECO:0000259" key="9">
    <source>
        <dbReference type="Pfam" id="PF07779"/>
    </source>
</evidence>
<feature type="transmembrane region" description="Helical" evidence="8">
    <location>
        <begin position="439"/>
        <end position="459"/>
    </location>
</feature>
<keyword evidence="5 8" id="KW-1133">Transmembrane helix</keyword>
<comment type="similarity">
    <text evidence="2">Belongs to the PC-esterase family. CASD1 subfamily.</text>
</comment>
<evidence type="ECO:0000256" key="4">
    <source>
        <dbReference type="ARBA" id="ARBA00022692"/>
    </source>
</evidence>
<feature type="transmembrane region" description="Helical" evidence="8">
    <location>
        <begin position="690"/>
        <end position="710"/>
    </location>
</feature>
<feature type="transmembrane region" description="Helical" evidence="8">
    <location>
        <begin position="722"/>
        <end position="741"/>
    </location>
</feature>
<evidence type="ECO:0000256" key="5">
    <source>
        <dbReference type="ARBA" id="ARBA00022989"/>
    </source>
</evidence>
<evidence type="ECO:0000313" key="12">
    <source>
        <dbReference type="Proteomes" id="UP000254866"/>
    </source>
</evidence>
<keyword evidence="3" id="KW-0808">Transferase</keyword>
<evidence type="ECO:0000313" key="11">
    <source>
        <dbReference type="EMBL" id="RDL39292.1"/>
    </source>
</evidence>
<keyword evidence="7" id="KW-0325">Glycoprotein</keyword>
<proteinExistence type="inferred from homology"/>
<feature type="transmembrane region" description="Helical" evidence="8">
    <location>
        <begin position="373"/>
        <end position="392"/>
    </location>
</feature>
<protein>
    <submittedName>
        <fullName evidence="11">Uncharacterized protein</fullName>
    </submittedName>
</protein>
<dbReference type="Proteomes" id="UP000254866">
    <property type="component" value="Unassembled WGS sequence"/>
</dbReference>
<dbReference type="PANTHER" id="PTHR13533">
    <property type="entry name" value="N-ACETYLNEURAMINATE 9-O-ACETYLTRANSFERASE"/>
    <property type="match status" value="1"/>
</dbReference>
<dbReference type="OrthoDB" id="1932925at2759"/>
<feature type="transmembrane region" description="Helical" evidence="8">
    <location>
        <begin position="404"/>
        <end position="427"/>
    </location>
</feature>
<keyword evidence="6 8" id="KW-0472">Membrane</keyword>
<feature type="domain" description="NXPE C-terminal" evidence="10">
    <location>
        <begin position="97"/>
        <end position="160"/>
    </location>
</feature>
<dbReference type="Pfam" id="PF07779">
    <property type="entry name" value="Cas1_AcylT"/>
    <property type="match status" value="1"/>
</dbReference>
<comment type="subcellular location">
    <subcellularLocation>
        <location evidence="1">Membrane</location>
        <topology evidence="1">Multi-pass membrane protein</topology>
    </subcellularLocation>
</comment>
<evidence type="ECO:0000256" key="2">
    <source>
        <dbReference type="ARBA" id="ARBA00010666"/>
    </source>
</evidence>
<evidence type="ECO:0000256" key="3">
    <source>
        <dbReference type="ARBA" id="ARBA00022679"/>
    </source>
</evidence>
<dbReference type="EMBL" id="NPIC01000002">
    <property type="protein sequence ID" value="RDL39292.1"/>
    <property type="molecule type" value="Genomic_DNA"/>
</dbReference>
<evidence type="ECO:0000256" key="8">
    <source>
        <dbReference type="SAM" id="Phobius"/>
    </source>
</evidence>
<dbReference type="PANTHER" id="PTHR13533:SF1">
    <property type="entry name" value="N-ACETYLNEURAMINATE 9-O-ACETYLTRANSFERASE"/>
    <property type="match status" value="1"/>
</dbReference>
<dbReference type="GO" id="GO:0016020">
    <property type="term" value="C:membrane"/>
    <property type="evidence" value="ECO:0007669"/>
    <property type="project" value="UniProtKB-SubCell"/>
</dbReference>
<dbReference type="InterPro" id="IPR057106">
    <property type="entry name" value="NXPE4_C"/>
</dbReference>
<dbReference type="GO" id="GO:0016740">
    <property type="term" value="F:transferase activity"/>
    <property type="evidence" value="ECO:0007669"/>
    <property type="project" value="UniProtKB-KW"/>
</dbReference>
<feature type="transmembrane region" description="Helical" evidence="8">
    <location>
        <begin position="513"/>
        <end position="534"/>
    </location>
</feature>
<accession>A0A370TUS5</accession>
<feature type="domain" description="Cas1p 10 TM acyl transferase" evidence="9">
    <location>
        <begin position="405"/>
        <end position="818"/>
    </location>
</feature>
<reference evidence="11 12" key="1">
    <citation type="journal article" date="2018" name="IMA Fungus">
        <title>IMA Genome-F 9: Draft genome sequence of Annulohypoxylon stygium, Aspergillus mulundensis, Berkeleyomyces basicola (syn. Thielaviopsis basicola), Ceratocystis smalleyi, two Cercospora beticola strains, Coleophoma cylindrospora, Fusarium fracticaudum, Phialophora cf. hyalina, and Morchella septimelata.</title>
        <authorList>
            <person name="Wingfield B.D."/>
            <person name="Bills G.F."/>
            <person name="Dong Y."/>
            <person name="Huang W."/>
            <person name="Nel W.J."/>
            <person name="Swalarsk-Parry B.S."/>
            <person name="Vaghefi N."/>
            <person name="Wilken P.M."/>
            <person name="An Z."/>
            <person name="de Beer Z.W."/>
            <person name="De Vos L."/>
            <person name="Chen L."/>
            <person name="Duong T.A."/>
            <person name="Gao Y."/>
            <person name="Hammerbacher A."/>
            <person name="Kikkert J.R."/>
            <person name="Li Y."/>
            <person name="Li H."/>
            <person name="Li K."/>
            <person name="Li Q."/>
            <person name="Liu X."/>
            <person name="Ma X."/>
            <person name="Naidoo K."/>
            <person name="Pethybridge S.J."/>
            <person name="Sun J."/>
            <person name="Steenkamp E.T."/>
            <person name="van der Nest M.A."/>
            <person name="van Wyk S."/>
            <person name="Wingfield M.J."/>
            <person name="Xiong C."/>
            <person name="Yue Q."/>
            <person name="Zhang X."/>
        </authorList>
    </citation>
    <scope>NUCLEOTIDE SEQUENCE [LARGE SCALE GENOMIC DNA]</scope>
    <source>
        <strain evidence="11 12">BP 5553</strain>
    </source>
</reference>
<evidence type="ECO:0000256" key="6">
    <source>
        <dbReference type="ARBA" id="ARBA00023136"/>
    </source>
</evidence>
<evidence type="ECO:0000259" key="10">
    <source>
        <dbReference type="Pfam" id="PF24536"/>
    </source>
</evidence>
<gene>
    <name evidence="11" type="ORF">BP5553_03632</name>
</gene>
<dbReference type="RefSeq" id="XP_031871948.1">
    <property type="nucleotide sequence ID" value="XM_032012255.1"/>
</dbReference>